<proteinExistence type="predicted"/>
<keyword evidence="3" id="KW-1185">Reference proteome</keyword>
<evidence type="ECO:0000256" key="2">
    <source>
        <dbReference type="SAM" id="MobiDB-lite"/>
    </source>
</evidence>
<name>A0ABM3XVZ3_ERIEU</name>
<feature type="region of interest" description="Disordered" evidence="2">
    <location>
        <begin position="18"/>
        <end position="95"/>
    </location>
</feature>
<sequence length="299" mass="33485">WVSVSQDAVSALLEQTATELEKQEARRGVPSPKENWGYEEASENEAEEEEEEDVVFTERASPDAEESPVLKVDKETNTEPPAPSPTVVRPKERRVGTPCPALGPFLRGGTVIRSQTFSPGPQSQYICRLNRSDSDSSTLARKPPFVRNSLERRSVRVKRAPSGKAPRAERVLRTSLDLELDLQASRTRHSQLVQELAALRSLRERLERGPGPGPPELPAGLRRDPRLRLLLRALEKQVDRAEHRGELQTDRLMRAAARDVLQLRGQSSKEPPEVQSFREKMAFFTRPHASIPGLSVDDV</sequence>
<protein>
    <submittedName>
        <fullName evidence="4">Protein KIBRA</fullName>
    </submittedName>
</protein>
<feature type="compositionally biased region" description="Acidic residues" evidence="2">
    <location>
        <begin position="40"/>
        <end position="55"/>
    </location>
</feature>
<organism evidence="3 4">
    <name type="scientific">Erinaceus europaeus</name>
    <name type="common">Western European hedgehog</name>
    <dbReference type="NCBI Taxonomy" id="9365"/>
    <lineage>
        <taxon>Eukaryota</taxon>
        <taxon>Metazoa</taxon>
        <taxon>Chordata</taxon>
        <taxon>Craniata</taxon>
        <taxon>Vertebrata</taxon>
        <taxon>Euteleostomi</taxon>
        <taxon>Mammalia</taxon>
        <taxon>Eutheria</taxon>
        <taxon>Laurasiatheria</taxon>
        <taxon>Eulipotyphla</taxon>
        <taxon>Erinaceidae</taxon>
        <taxon>Erinaceinae</taxon>
        <taxon>Erinaceus</taxon>
    </lineage>
</organism>
<evidence type="ECO:0000313" key="3">
    <source>
        <dbReference type="Proteomes" id="UP001652624"/>
    </source>
</evidence>
<feature type="non-terminal residue" evidence="4">
    <location>
        <position position="1"/>
    </location>
</feature>
<keyword evidence="1" id="KW-0175">Coiled coil</keyword>
<reference evidence="4" key="1">
    <citation type="submission" date="2025-08" db="UniProtKB">
        <authorList>
            <consortium name="RefSeq"/>
        </authorList>
    </citation>
    <scope>IDENTIFICATION</scope>
</reference>
<dbReference type="GeneID" id="132540245"/>
<gene>
    <name evidence="4" type="primary">WWC1</name>
</gene>
<evidence type="ECO:0000313" key="4">
    <source>
        <dbReference type="RefSeq" id="XP_060052997.1"/>
    </source>
</evidence>
<dbReference type="Proteomes" id="UP001652624">
    <property type="component" value="Chromosome 9"/>
</dbReference>
<dbReference type="RefSeq" id="XP_060052997.1">
    <property type="nucleotide sequence ID" value="XM_060197014.1"/>
</dbReference>
<feature type="coiled-coil region" evidence="1">
    <location>
        <begin position="189"/>
        <end position="251"/>
    </location>
</feature>
<evidence type="ECO:0000256" key="1">
    <source>
        <dbReference type="SAM" id="Coils"/>
    </source>
</evidence>
<accession>A0ABM3XVZ3</accession>